<dbReference type="Proteomes" id="UP000027135">
    <property type="component" value="Unassembled WGS sequence"/>
</dbReference>
<accession>A0A067RIV7</accession>
<reference evidence="2 3" key="1">
    <citation type="journal article" date="2014" name="Nat. Commun.">
        <title>Molecular traces of alternative social organization in a termite genome.</title>
        <authorList>
            <person name="Terrapon N."/>
            <person name="Li C."/>
            <person name="Robertson H.M."/>
            <person name="Ji L."/>
            <person name="Meng X."/>
            <person name="Booth W."/>
            <person name="Chen Z."/>
            <person name="Childers C.P."/>
            <person name="Glastad K.M."/>
            <person name="Gokhale K."/>
            <person name="Gowin J."/>
            <person name="Gronenberg W."/>
            <person name="Hermansen R.A."/>
            <person name="Hu H."/>
            <person name="Hunt B.G."/>
            <person name="Huylmans A.K."/>
            <person name="Khalil S.M."/>
            <person name="Mitchell R.D."/>
            <person name="Munoz-Torres M.C."/>
            <person name="Mustard J.A."/>
            <person name="Pan H."/>
            <person name="Reese J.T."/>
            <person name="Scharf M.E."/>
            <person name="Sun F."/>
            <person name="Vogel H."/>
            <person name="Xiao J."/>
            <person name="Yang W."/>
            <person name="Yang Z."/>
            <person name="Yang Z."/>
            <person name="Zhou J."/>
            <person name="Zhu J."/>
            <person name="Brent C.S."/>
            <person name="Elsik C.G."/>
            <person name="Goodisman M.A."/>
            <person name="Liberles D.A."/>
            <person name="Roe R.M."/>
            <person name="Vargo E.L."/>
            <person name="Vilcinskas A."/>
            <person name="Wang J."/>
            <person name="Bornberg-Bauer E."/>
            <person name="Korb J."/>
            <person name="Zhang G."/>
            <person name="Liebig J."/>
        </authorList>
    </citation>
    <scope>NUCLEOTIDE SEQUENCE [LARGE SCALE GENOMIC DNA]</scope>
    <source>
        <tissue evidence="2">Whole organism</tissue>
    </source>
</reference>
<evidence type="ECO:0000313" key="3">
    <source>
        <dbReference type="Proteomes" id="UP000027135"/>
    </source>
</evidence>
<dbReference type="OrthoDB" id="10265684at2759"/>
<feature type="chain" id="PRO_5001648592" evidence="1">
    <location>
        <begin position="20"/>
        <end position="438"/>
    </location>
</feature>
<evidence type="ECO:0000313" key="2">
    <source>
        <dbReference type="EMBL" id="KDR23801.1"/>
    </source>
</evidence>
<sequence>MIVHTAILFILLSADFTLGTEKQVKLEDIEQDNLKSKQAQPHEANPSVADYTVQQQLNYQAQQQQTKQIVPDYTVQQQLNYQAQQQQAKPIVLDYTSQQLQQAKPIVLDYTSQQLLNYQAQQQQTKPIVPDYTSQQLLNYQPQQQQQQAKPIVPDYTIQQQLNYQAQQQQAKPIILDYTSKQQEQGKPIIPDYTGQQQQISLQPTGYQHGLQPQLQFQAPPSGSPVALYLAGNGLAGNYLGITPDVAYQSLSQQFYLPQSGYSGLQFVQVPHSPFIYNHQPASPKPPQVAHSPIQKAIPTANLLSSHISNEVRPAYQRPSAASAGTNFIYTQQQAYNPIPKELQSYTTIPDTVYQGKEPDTLYDQQPSVSITHDGLNQYNALFQQPKPQRPTFSSGVKSTGLSSIKTIPNGGRFLANTRNFPGFGISYSNYRQGPGAF</sequence>
<protein>
    <submittedName>
        <fullName evidence="2">Uncharacterized protein</fullName>
    </submittedName>
</protein>
<dbReference type="AlphaFoldDB" id="A0A067RIV7"/>
<organism evidence="2 3">
    <name type="scientific">Zootermopsis nevadensis</name>
    <name type="common">Dampwood termite</name>
    <dbReference type="NCBI Taxonomy" id="136037"/>
    <lineage>
        <taxon>Eukaryota</taxon>
        <taxon>Metazoa</taxon>
        <taxon>Ecdysozoa</taxon>
        <taxon>Arthropoda</taxon>
        <taxon>Hexapoda</taxon>
        <taxon>Insecta</taxon>
        <taxon>Pterygota</taxon>
        <taxon>Neoptera</taxon>
        <taxon>Polyneoptera</taxon>
        <taxon>Dictyoptera</taxon>
        <taxon>Blattodea</taxon>
        <taxon>Blattoidea</taxon>
        <taxon>Termitoidae</taxon>
        <taxon>Termopsidae</taxon>
        <taxon>Zootermopsis</taxon>
    </lineage>
</organism>
<dbReference type="EMBL" id="KK852444">
    <property type="protein sequence ID" value="KDR23801.1"/>
    <property type="molecule type" value="Genomic_DNA"/>
</dbReference>
<evidence type="ECO:0000256" key="1">
    <source>
        <dbReference type="SAM" id="SignalP"/>
    </source>
</evidence>
<gene>
    <name evidence="2" type="ORF">L798_11379</name>
</gene>
<keyword evidence="1" id="KW-0732">Signal</keyword>
<proteinExistence type="predicted"/>
<keyword evidence="3" id="KW-1185">Reference proteome</keyword>
<feature type="signal peptide" evidence="1">
    <location>
        <begin position="1"/>
        <end position="19"/>
    </location>
</feature>
<dbReference type="InParanoid" id="A0A067RIV7"/>
<name>A0A067RIV7_ZOONE</name>